<dbReference type="InParanoid" id="A0A4V3SJB4"/>
<dbReference type="SUPFAM" id="SSF48371">
    <property type="entry name" value="ARM repeat"/>
    <property type="match status" value="1"/>
</dbReference>
<feature type="region of interest" description="Disordered" evidence="1">
    <location>
        <begin position="597"/>
        <end position="625"/>
    </location>
</feature>
<dbReference type="Proteomes" id="UP000298138">
    <property type="component" value="Unassembled WGS sequence"/>
</dbReference>
<evidence type="ECO:0000256" key="1">
    <source>
        <dbReference type="SAM" id="MobiDB-lite"/>
    </source>
</evidence>
<reference evidence="2 3" key="1">
    <citation type="submission" date="2019-04" db="EMBL/GenBank/DDBJ databases">
        <title>Comparative genomics and transcriptomics to analyze fruiting body development in filamentous ascomycetes.</title>
        <authorList>
            <consortium name="DOE Joint Genome Institute"/>
            <person name="Lutkenhaus R."/>
            <person name="Traeger S."/>
            <person name="Breuer J."/>
            <person name="Kuo A."/>
            <person name="Lipzen A."/>
            <person name="Pangilinan J."/>
            <person name="Dilworth D."/>
            <person name="Sandor L."/>
            <person name="Poggeler S."/>
            <person name="Barry K."/>
            <person name="Grigoriev I.V."/>
            <person name="Nowrousian M."/>
        </authorList>
    </citation>
    <scope>NUCLEOTIDE SEQUENCE [LARGE SCALE GENOMIC DNA]</scope>
    <source>
        <strain evidence="2 3">CBS 389.68</strain>
    </source>
</reference>
<protein>
    <recommendedName>
        <fullName evidence="4">ARM repeat-containing protein</fullName>
    </recommendedName>
</protein>
<dbReference type="PANTHER" id="PTHR10957">
    <property type="entry name" value="RAP1 GTPASE-GDP DISSOCIATION STIMULATOR 1"/>
    <property type="match status" value="1"/>
</dbReference>
<dbReference type="AlphaFoldDB" id="A0A4V3SJB4"/>
<evidence type="ECO:0000313" key="3">
    <source>
        <dbReference type="Proteomes" id="UP000298138"/>
    </source>
</evidence>
<sequence length="667" mass="72586">MAEPHPPLELACNILSQDKKDRDSLLLVVESLNALKDDRERLLVLSKDIWIASREESWRIPFGESGILEFFQSLLPELKDEDGELRLNALKILGNSCSDKDANRERMIAHPDSLRHIINTISCPESGTIAAIVLHNIITDYDPAQLAAIQHGAVPVIFDVLSSQSLEGPINHLLRTLELLLSHDAGKDAAPQTAPGTLIQILLIPDDEGQSVNFDNALSIIAILSTLLTSSTMQAGLLKSSSGDANRGFPGLLTALEWSFDNISPDTSTEERKKKDLGLIRHARNQLVECIGEVAASPEFLKTFPLNSPVIQRVKDLLQVQAGKEELTIASCIAIGNIGRSDEICTALVQDLAIQTPILRIIEQTIDAYDTAVKAIRSKSSSSSSSTEIDPSKALEAVRVTSSGAMSISILHSAVGVLKNLAIPQPNKTALVEAGTFVAIRRMLLLSGVATGQVYYAAISLARLLVVENRANIEVMLTIPEQKDTSDDTAAGKSTFALILDHFTPEADAPTKTELARLVVATLRCSYRDSTGSMRTIKKLMEYEVIGDIVWWMVSQDAYPTVRSDGWFAMAVLSTSAEGLTWIKNGIEKVWPSVSVGGKEKTEGTETEVKELDEKDSKEEVKDRTGEDVMWETIRRGGREAENVAYVANECGRTDMVHAVLKASGSG</sequence>
<dbReference type="InterPro" id="IPR016024">
    <property type="entry name" value="ARM-type_fold"/>
</dbReference>
<dbReference type="STRING" id="341454.A0A4V3SJB4"/>
<feature type="compositionally biased region" description="Basic and acidic residues" evidence="1">
    <location>
        <begin position="598"/>
        <end position="625"/>
    </location>
</feature>
<dbReference type="GO" id="GO:0005085">
    <property type="term" value="F:guanyl-nucleotide exchange factor activity"/>
    <property type="evidence" value="ECO:0007669"/>
    <property type="project" value="InterPro"/>
</dbReference>
<dbReference type="EMBL" id="ML220114">
    <property type="protein sequence ID" value="TGZ83355.1"/>
    <property type="molecule type" value="Genomic_DNA"/>
</dbReference>
<name>A0A4V3SJB4_9PEZI</name>
<organism evidence="2 3">
    <name type="scientific">Ascodesmis nigricans</name>
    <dbReference type="NCBI Taxonomy" id="341454"/>
    <lineage>
        <taxon>Eukaryota</taxon>
        <taxon>Fungi</taxon>
        <taxon>Dikarya</taxon>
        <taxon>Ascomycota</taxon>
        <taxon>Pezizomycotina</taxon>
        <taxon>Pezizomycetes</taxon>
        <taxon>Pezizales</taxon>
        <taxon>Ascodesmidaceae</taxon>
        <taxon>Ascodesmis</taxon>
    </lineage>
</organism>
<accession>A0A4V3SJB4</accession>
<dbReference type="Gene3D" id="1.25.10.10">
    <property type="entry name" value="Leucine-rich Repeat Variant"/>
    <property type="match status" value="2"/>
</dbReference>
<dbReference type="InterPro" id="IPR040144">
    <property type="entry name" value="RAP1GDS1"/>
</dbReference>
<evidence type="ECO:0008006" key="4">
    <source>
        <dbReference type="Google" id="ProtNLM"/>
    </source>
</evidence>
<dbReference type="OrthoDB" id="26149at2759"/>
<keyword evidence="3" id="KW-1185">Reference proteome</keyword>
<proteinExistence type="predicted"/>
<evidence type="ECO:0000313" key="2">
    <source>
        <dbReference type="EMBL" id="TGZ83355.1"/>
    </source>
</evidence>
<gene>
    <name evidence="2" type="ORF">EX30DRAFT_394574</name>
</gene>
<dbReference type="InterPro" id="IPR011989">
    <property type="entry name" value="ARM-like"/>
</dbReference>